<proteinExistence type="predicted"/>
<reference evidence="1 2" key="1">
    <citation type="submission" date="2008-05" db="EMBL/GenBank/DDBJ databases">
        <title>Complete sequence of chromosome of Geobacter lovleyi SZ.</title>
        <authorList>
            <consortium name="US DOE Joint Genome Institute"/>
            <person name="Lucas S."/>
            <person name="Copeland A."/>
            <person name="Lapidus A."/>
            <person name="Glavina del Rio T."/>
            <person name="Dalin E."/>
            <person name="Tice H."/>
            <person name="Bruce D."/>
            <person name="Goodwin L."/>
            <person name="Pitluck S."/>
            <person name="Chertkov O."/>
            <person name="Meincke L."/>
            <person name="Brettin T."/>
            <person name="Detter J.C."/>
            <person name="Han C."/>
            <person name="Tapia R."/>
            <person name="Kuske C.R."/>
            <person name="Schmutz J."/>
            <person name="Larimer F."/>
            <person name="Land M."/>
            <person name="Hauser L."/>
            <person name="Kyrpides N."/>
            <person name="Mikhailova N."/>
            <person name="Sung Y."/>
            <person name="Fletcher K.E."/>
            <person name="Ritalahti K.M."/>
            <person name="Loeffler F.E."/>
            <person name="Richardson P."/>
        </authorList>
    </citation>
    <scope>NUCLEOTIDE SEQUENCE [LARGE SCALE GENOMIC DNA]</scope>
    <source>
        <strain evidence="2">ATCC BAA-1151 / DSM 17278 / SZ</strain>
    </source>
</reference>
<protein>
    <submittedName>
        <fullName evidence="1">Uncharacterized protein</fullName>
    </submittedName>
</protein>
<dbReference type="KEGG" id="glo:Glov_1199"/>
<gene>
    <name evidence="1" type="ordered locus">Glov_1199</name>
</gene>
<dbReference type="eggNOG" id="COG3303">
    <property type="taxonomic scope" value="Bacteria"/>
</dbReference>
<dbReference type="Proteomes" id="UP000002420">
    <property type="component" value="Chromosome"/>
</dbReference>
<accession>B3E741</accession>
<dbReference type="RefSeq" id="WP_012469269.1">
    <property type="nucleotide sequence ID" value="NC_010814.1"/>
</dbReference>
<name>B3E741_TRIL1</name>
<dbReference type="AlphaFoldDB" id="B3E741"/>
<evidence type="ECO:0000313" key="2">
    <source>
        <dbReference type="Proteomes" id="UP000002420"/>
    </source>
</evidence>
<organism evidence="1 2">
    <name type="scientific">Trichlorobacter lovleyi (strain ATCC BAA-1151 / DSM 17278 / SZ)</name>
    <name type="common">Geobacter lovleyi</name>
    <dbReference type="NCBI Taxonomy" id="398767"/>
    <lineage>
        <taxon>Bacteria</taxon>
        <taxon>Pseudomonadati</taxon>
        <taxon>Thermodesulfobacteriota</taxon>
        <taxon>Desulfuromonadia</taxon>
        <taxon>Geobacterales</taxon>
        <taxon>Geobacteraceae</taxon>
        <taxon>Trichlorobacter</taxon>
    </lineage>
</organism>
<keyword evidence="2" id="KW-1185">Reference proteome</keyword>
<dbReference type="SUPFAM" id="SSF48695">
    <property type="entry name" value="Multiheme cytochromes"/>
    <property type="match status" value="1"/>
</dbReference>
<evidence type="ECO:0000313" key="1">
    <source>
        <dbReference type="EMBL" id="ACD94921.1"/>
    </source>
</evidence>
<dbReference type="EMBL" id="CP001089">
    <property type="protein sequence ID" value="ACD94921.1"/>
    <property type="molecule type" value="Genomic_DNA"/>
</dbReference>
<dbReference type="HOGENOM" id="CLU_023565_0_0_7"/>
<dbReference type="STRING" id="398767.Glov_1199"/>
<dbReference type="OrthoDB" id="9783375at2"/>
<sequence length="620" mass="68677">MLSQITMRIFFFFILLILSTFSLMGCSPRNAQHEQCLSCHKGIEQTSSSHSGCVTCHGGNPAAKTKAEAHRGIYGLSNRSYTGRWESGCGPCHRHQLERMQSSQMFTAAGMIAQIQATWEGERPGIRYGSQAAQLYDTDGKALKQQEVAQLDNLSGELYRKFCARCHLARHQDPGNGAGNPAGCAACHFPYEAQATYNGGDPTMRGKSPHGSSHAMHALPSLQSCAQCHHRSGRTALSYQGLMDGNNGMVPTRNGQPGPVRGSDLRNFTHIAPDIHYTAGMDCIDCHTSREVMGEGYASASLHGQLEVTCEDCHGSVDRPPRYRAILRENEDPVRESRSYPLQMRPGMEMILTSKGRPFSNVFHVDGNVVVQVKQSGRLLRSKIITGTPEHTVTGHGRLTCTACHSRTVVQCYGCHTRYDRENTQMDFIKGVETPGQFSETEDYRTLYPFPLALNQKGRISPVTPGCQTFVTVVDEQGTVLQNEAIMQYKGKRQLRFAPFHGHNTGRQAVGCAQCHANPAFLGFGQHIVEGRSIKGTLICELSDNKPLDGYLTMHKGQVQAYSAITRANARPLNQQEVQRTLQVNLCLVCHTSAKDPIYRKRINYRDLDDTVHRRLLAPR</sequence>
<dbReference type="NCBIfam" id="NF040943">
    <property type="entry name" value="cytoc3_ExtM"/>
    <property type="match status" value="1"/>
</dbReference>
<dbReference type="InterPro" id="IPR036280">
    <property type="entry name" value="Multihaem_cyt_sf"/>
</dbReference>
<dbReference type="Gene3D" id="3.90.10.10">
    <property type="entry name" value="Cytochrome C3"/>
    <property type="match status" value="1"/>
</dbReference>